<comment type="caution">
    <text evidence="2">The sequence shown here is derived from an EMBL/GenBank/DDBJ whole genome shotgun (WGS) entry which is preliminary data.</text>
</comment>
<feature type="region of interest" description="Disordered" evidence="1">
    <location>
        <begin position="238"/>
        <end position="259"/>
    </location>
</feature>
<keyword evidence="3" id="KW-1185">Reference proteome</keyword>
<evidence type="ECO:0000313" key="3">
    <source>
        <dbReference type="Proteomes" id="UP000784294"/>
    </source>
</evidence>
<proteinExistence type="predicted"/>
<evidence type="ECO:0000313" key="2">
    <source>
        <dbReference type="EMBL" id="VEL12205.1"/>
    </source>
</evidence>
<feature type="compositionally biased region" description="Basic and acidic residues" evidence="1">
    <location>
        <begin position="109"/>
        <end position="119"/>
    </location>
</feature>
<accession>A0A448WHX1</accession>
<feature type="compositionally biased region" description="Polar residues" evidence="1">
    <location>
        <begin position="238"/>
        <end position="249"/>
    </location>
</feature>
<feature type="compositionally biased region" description="Basic and acidic residues" evidence="1">
    <location>
        <begin position="1"/>
        <end position="10"/>
    </location>
</feature>
<dbReference type="AlphaFoldDB" id="A0A448WHX1"/>
<feature type="compositionally biased region" description="Acidic residues" evidence="1">
    <location>
        <begin position="201"/>
        <end position="210"/>
    </location>
</feature>
<feature type="region of interest" description="Disordered" evidence="1">
    <location>
        <begin position="1"/>
        <end position="135"/>
    </location>
</feature>
<gene>
    <name evidence="2" type="ORF">PXEA_LOCUS5645</name>
</gene>
<protein>
    <submittedName>
        <fullName evidence="2">Uncharacterized protein</fullName>
    </submittedName>
</protein>
<feature type="region of interest" description="Disordered" evidence="1">
    <location>
        <begin position="154"/>
        <end position="211"/>
    </location>
</feature>
<reference evidence="2" key="1">
    <citation type="submission" date="2018-11" db="EMBL/GenBank/DDBJ databases">
        <authorList>
            <consortium name="Pathogen Informatics"/>
        </authorList>
    </citation>
    <scope>NUCLEOTIDE SEQUENCE</scope>
</reference>
<evidence type="ECO:0000256" key="1">
    <source>
        <dbReference type="SAM" id="MobiDB-lite"/>
    </source>
</evidence>
<feature type="compositionally biased region" description="Low complexity" evidence="1">
    <location>
        <begin position="35"/>
        <end position="45"/>
    </location>
</feature>
<name>A0A448WHX1_9PLAT</name>
<feature type="compositionally biased region" description="Polar residues" evidence="1">
    <location>
        <begin position="84"/>
        <end position="94"/>
    </location>
</feature>
<dbReference type="Proteomes" id="UP000784294">
    <property type="component" value="Unassembled WGS sequence"/>
</dbReference>
<feature type="compositionally biased region" description="Acidic residues" evidence="1">
    <location>
        <begin position="250"/>
        <end position="259"/>
    </location>
</feature>
<sequence length="259" mass="28209">MLQNERRPEVCAHQPAKAASSESSSPSRPLLPQTVASAAVPASPSETLGQLELPTIEKSTRLEPKSELSSPLACFGMDTDAATPFTSPPSTQASGLALAATESSDSAEDLQRLCSERPEAGGAQEISRAVNDWLQSRPRRLYHNEELDSGPMQLCYISELEEDRETNPPPGLGQPGFCQTPRQEDESEKADGNTRLGQPEPEPEPDEMEEWSLRQVIPKSSHFLDNRGAFIAKQVSANLQSSHSFPSSEPDNEDFLLLL</sequence>
<organism evidence="2 3">
    <name type="scientific">Protopolystoma xenopodis</name>
    <dbReference type="NCBI Taxonomy" id="117903"/>
    <lineage>
        <taxon>Eukaryota</taxon>
        <taxon>Metazoa</taxon>
        <taxon>Spiralia</taxon>
        <taxon>Lophotrochozoa</taxon>
        <taxon>Platyhelminthes</taxon>
        <taxon>Monogenea</taxon>
        <taxon>Polyopisthocotylea</taxon>
        <taxon>Polystomatidea</taxon>
        <taxon>Polystomatidae</taxon>
        <taxon>Protopolystoma</taxon>
    </lineage>
</organism>
<feature type="compositionally biased region" description="Low complexity" evidence="1">
    <location>
        <begin position="15"/>
        <end position="28"/>
    </location>
</feature>
<dbReference type="EMBL" id="CAAALY010014094">
    <property type="protein sequence ID" value="VEL12205.1"/>
    <property type="molecule type" value="Genomic_DNA"/>
</dbReference>